<dbReference type="EMBL" id="RQGF01000012">
    <property type="protein sequence ID" value="TGL63660.1"/>
    <property type="molecule type" value="Genomic_DNA"/>
</dbReference>
<dbReference type="OrthoDB" id="9781972at2"/>
<organism evidence="1 2">
    <name type="scientific">Leptospira sarikeiensis</name>
    <dbReference type="NCBI Taxonomy" id="2484943"/>
    <lineage>
        <taxon>Bacteria</taxon>
        <taxon>Pseudomonadati</taxon>
        <taxon>Spirochaetota</taxon>
        <taxon>Spirochaetia</taxon>
        <taxon>Leptospirales</taxon>
        <taxon>Leptospiraceae</taxon>
        <taxon>Leptospira</taxon>
    </lineage>
</organism>
<proteinExistence type="predicted"/>
<accession>A0A4V3JS85</accession>
<dbReference type="RefSeq" id="WP_135648737.1">
    <property type="nucleotide sequence ID" value="NZ_RQGF01000012.1"/>
</dbReference>
<evidence type="ECO:0000313" key="1">
    <source>
        <dbReference type="EMBL" id="TGL63660.1"/>
    </source>
</evidence>
<gene>
    <name evidence="1" type="ORF">EHQ64_06865</name>
</gene>
<dbReference type="Pfam" id="PF09859">
    <property type="entry name" value="Oxygenase-NA"/>
    <property type="match status" value="1"/>
</dbReference>
<dbReference type="Gene3D" id="2.60.120.620">
    <property type="entry name" value="q2cbj1_9rhob like domain"/>
    <property type="match status" value="1"/>
</dbReference>
<dbReference type="InterPro" id="IPR018655">
    <property type="entry name" value="DUF2086"/>
</dbReference>
<sequence>MKADFSRMNWGSTLENLNTSGASLCSDIFDPTTCEELISLYKDQDLFRKTVIMERYRFGIGEYKYFRDPEPEFIRSIKDLLYPKLFPLANRWMENLGKDLRFPDRLEQLEQICKEKGQTLPTSLLLKYGTGGFNTLHQDLYGEIYFPMQAAFFLNRPEKDYTGGEFVLTLSRPRAQSKPLVFRPKMGDMILFTTDFLPVKGSKGYYSSQVKHGVSEVLSGERHTLGIIFHYAVS</sequence>
<comment type="caution">
    <text evidence="1">The sequence shown here is derived from an EMBL/GenBank/DDBJ whole genome shotgun (WGS) entry which is preliminary data.</text>
</comment>
<protein>
    <submittedName>
        <fullName evidence="1">Prolyl 4-hydroxylase subunit alpha</fullName>
    </submittedName>
</protein>
<evidence type="ECO:0000313" key="2">
    <source>
        <dbReference type="Proteomes" id="UP000297762"/>
    </source>
</evidence>
<name>A0A4V3JS85_9LEPT</name>
<dbReference type="Proteomes" id="UP000297762">
    <property type="component" value="Unassembled WGS sequence"/>
</dbReference>
<reference evidence="1" key="1">
    <citation type="journal article" date="2019" name="PLoS Negl. Trop. Dis.">
        <title>Revisiting the worldwide diversity of Leptospira species in the environment.</title>
        <authorList>
            <person name="Vincent A.T."/>
            <person name="Schiettekatte O."/>
            <person name="Bourhy P."/>
            <person name="Veyrier F.J."/>
            <person name="Picardeau M."/>
        </authorList>
    </citation>
    <scope>NUCLEOTIDE SEQUENCE [LARGE SCALE GENOMIC DNA]</scope>
    <source>
        <strain evidence="1">201702455</strain>
    </source>
</reference>
<keyword evidence="2" id="KW-1185">Reference proteome</keyword>
<dbReference type="AlphaFoldDB" id="A0A4V3JS85"/>